<protein>
    <submittedName>
        <fullName evidence="1">Uncharacterized protein</fullName>
    </submittedName>
</protein>
<evidence type="ECO:0000313" key="1">
    <source>
        <dbReference type="EMBL" id="MBE1606927.1"/>
    </source>
</evidence>
<dbReference type="EMBL" id="JADBEM010000001">
    <property type="protein sequence ID" value="MBE1606927.1"/>
    <property type="molecule type" value="Genomic_DNA"/>
</dbReference>
<comment type="caution">
    <text evidence="1">The sequence shown here is derived from an EMBL/GenBank/DDBJ whole genome shotgun (WGS) entry which is preliminary data.</text>
</comment>
<dbReference type="AlphaFoldDB" id="A0A927N0X5"/>
<proteinExistence type="predicted"/>
<keyword evidence="2" id="KW-1185">Reference proteome</keyword>
<evidence type="ECO:0000313" key="2">
    <source>
        <dbReference type="Proteomes" id="UP000638648"/>
    </source>
</evidence>
<reference evidence="1" key="1">
    <citation type="submission" date="2020-10" db="EMBL/GenBank/DDBJ databases">
        <title>Sequencing the genomes of 1000 actinobacteria strains.</title>
        <authorList>
            <person name="Klenk H.-P."/>
        </authorList>
    </citation>
    <scope>NUCLEOTIDE SEQUENCE</scope>
    <source>
        <strain evidence="1">DSM 45354</strain>
    </source>
</reference>
<dbReference type="Proteomes" id="UP000638648">
    <property type="component" value="Unassembled WGS sequence"/>
</dbReference>
<gene>
    <name evidence="1" type="ORF">HEB94_003775</name>
</gene>
<sequence length="70" mass="7753">MSRPDIHRDARQLQALLYRPLVVVVAMLVEDSGVCPRPKESPVEVLYLQLPEALVDILACDDPCPGEKAI</sequence>
<name>A0A927N0X5_9ACTN</name>
<accession>A0A927N0X5</accession>
<organism evidence="1 2">
    <name type="scientific">Actinopolymorpha pittospori</name>
    <dbReference type="NCBI Taxonomy" id="648752"/>
    <lineage>
        <taxon>Bacteria</taxon>
        <taxon>Bacillati</taxon>
        <taxon>Actinomycetota</taxon>
        <taxon>Actinomycetes</taxon>
        <taxon>Propionibacteriales</taxon>
        <taxon>Actinopolymorphaceae</taxon>
        <taxon>Actinopolymorpha</taxon>
    </lineage>
</organism>